<keyword evidence="6" id="KW-1185">Reference proteome</keyword>
<dbReference type="InterPro" id="IPR013107">
    <property type="entry name" value="Acyl-CoA_DH_C"/>
</dbReference>
<gene>
    <name evidence="5" type="ORF">F5983_35710</name>
</gene>
<dbReference type="InterPro" id="IPR037069">
    <property type="entry name" value="AcylCoA_DH/ox_N_sf"/>
</dbReference>
<keyword evidence="1" id="KW-0560">Oxidoreductase</keyword>
<dbReference type="InterPro" id="IPR013786">
    <property type="entry name" value="AcylCoA_DH/ox_N"/>
</dbReference>
<dbReference type="GO" id="GO:0016712">
    <property type="term" value="F:oxidoreductase activity, acting on paired donors, with incorporation or reduction of molecular oxygen, reduced flavin or flavoprotein as one donor, and incorporation of one atom of oxygen"/>
    <property type="evidence" value="ECO:0007669"/>
    <property type="project" value="TreeGrafter"/>
</dbReference>
<name>A0A5N5ED05_9ACTN</name>
<dbReference type="PANTHER" id="PTHR48083">
    <property type="entry name" value="MEDIUM-CHAIN SPECIFIC ACYL-COA DEHYDROGENASE, MITOCHONDRIAL-RELATED"/>
    <property type="match status" value="1"/>
</dbReference>
<dbReference type="InterPro" id="IPR009100">
    <property type="entry name" value="AcylCoA_DH/oxidase_NM_dom_sf"/>
</dbReference>
<reference evidence="5 6" key="1">
    <citation type="submission" date="2019-09" db="EMBL/GenBank/DDBJ databases">
        <authorList>
            <person name="Liu P."/>
        </authorList>
    </citation>
    <scope>NUCLEOTIDE SEQUENCE [LARGE SCALE GENOMIC DNA]</scope>
    <source>
        <strain evidence="5 6">TRM68085</strain>
    </source>
</reference>
<dbReference type="PANTHER" id="PTHR48083:SF19">
    <property type="entry name" value="FLAVIN-DEPENDENT MONOOXYGENASE, OXYGENASE SUBUNIT HSAA"/>
    <property type="match status" value="1"/>
</dbReference>
<dbReference type="InterPro" id="IPR036250">
    <property type="entry name" value="AcylCo_DH-like_C"/>
</dbReference>
<protein>
    <submittedName>
        <fullName evidence="5">Acyl-CoA dehydrogenase</fullName>
    </submittedName>
</protein>
<dbReference type="InterPro" id="IPR046373">
    <property type="entry name" value="Acyl-CoA_Oxase/DH_mid-dom_sf"/>
</dbReference>
<evidence type="ECO:0000313" key="6">
    <source>
        <dbReference type="Proteomes" id="UP000326907"/>
    </source>
</evidence>
<evidence type="ECO:0000256" key="2">
    <source>
        <dbReference type="ARBA" id="ARBA00049661"/>
    </source>
</evidence>
<dbReference type="GO" id="GO:0033539">
    <property type="term" value="P:fatty acid beta-oxidation using acyl-CoA dehydrogenase"/>
    <property type="evidence" value="ECO:0007669"/>
    <property type="project" value="TreeGrafter"/>
</dbReference>
<dbReference type="Gene3D" id="1.10.540.10">
    <property type="entry name" value="Acyl-CoA dehydrogenase/oxidase, N-terminal domain"/>
    <property type="match status" value="1"/>
</dbReference>
<dbReference type="RefSeq" id="WP_151513934.1">
    <property type="nucleotide sequence ID" value="NZ_VYUA01000071.1"/>
</dbReference>
<feature type="domain" description="Acyl-CoA dehydrogenase/oxidase N-terminal" evidence="3">
    <location>
        <begin position="6"/>
        <end position="103"/>
    </location>
</feature>
<accession>A0A5N5ED05</accession>
<dbReference type="GO" id="GO:0003995">
    <property type="term" value="F:acyl-CoA dehydrogenase activity"/>
    <property type="evidence" value="ECO:0007669"/>
    <property type="project" value="TreeGrafter"/>
</dbReference>
<dbReference type="GO" id="GO:0050660">
    <property type="term" value="F:flavin adenine dinucleotide binding"/>
    <property type="evidence" value="ECO:0007669"/>
    <property type="project" value="InterPro"/>
</dbReference>
<evidence type="ECO:0000313" key="5">
    <source>
        <dbReference type="EMBL" id="KAB2587833.1"/>
    </source>
</evidence>
<dbReference type="AlphaFoldDB" id="A0A5N5ED05"/>
<comment type="similarity">
    <text evidence="2">Belongs to the HpaH/HsaA monooxygenase family.</text>
</comment>
<dbReference type="EMBL" id="VYUA01000071">
    <property type="protein sequence ID" value="KAB2587833.1"/>
    <property type="molecule type" value="Genomic_DNA"/>
</dbReference>
<evidence type="ECO:0000259" key="4">
    <source>
        <dbReference type="Pfam" id="PF08028"/>
    </source>
</evidence>
<dbReference type="Proteomes" id="UP000326907">
    <property type="component" value="Unassembled WGS sequence"/>
</dbReference>
<evidence type="ECO:0000259" key="3">
    <source>
        <dbReference type="Pfam" id="PF02771"/>
    </source>
</evidence>
<dbReference type="PIRSF" id="PIRSF016578">
    <property type="entry name" value="HsaA"/>
    <property type="match status" value="1"/>
</dbReference>
<proteinExistence type="inferred from homology"/>
<dbReference type="Gene3D" id="1.20.140.10">
    <property type="entry name" value="Butyryl-CoA Dehydrogenase, subunit A, domain 3"/>
    <property type="match status" value="1"/>
</dbReference>
<sequence>MTSSQAEQVLKSVREIIPALRAAGEKAEEDRWIPAENIALLEKAGVFRIATPARFGGLDLSVGEQVEILREIGRGCGSTAWLGMVWVSSAGLVTLYGDKAQEEVFAGGSVRVSGGFTPSGTLTPTEGGFLLNGSWRFNSGCKAADWNLSAAIVENADGSHDEAIAVVPLSEYTITDDWNTSSAAATGSCTTTAENVFVPAHRVVGYGDAISNTTPGRDAVVTPGRRYGLFTYIMAECAGAVLGIARGAYELFLERIPGRGITYTSWDDQSKHPLTQIQVATAANKIAAGEALLAEITGLLQKYADQDEQPSLEEKADVRGRTAFAVQLAKEAVEILYTASGATAIQRSVPIQRFHRDIQGLSLHALLQPNTNLEVQGRVLLGLDPETPFL</sequence>
<evidence type="ECO:0000256" key="1">
    <source>
        <dbReference type="ARBA" id="ARBA00023002"/>
    </source>
</evidence>
<dbReference type="GO" id="GO:0005737">
    <property type="term" value="C:cytoplasm"/>
    <property type="evidence" value="ECO:0007669"/>
    <property type="project" value="TreeGrafter"/>
</dbReference>
<dbReference type="InterPro" id="IPR050741">
    <property type="entry name" value="Acyl-CoA_dehydrogenase"/>
</dbReference>
<dbReference type="SUPFAM" id="SSF56645">
    <property type="entry name" value="Acyl-CoA dehydrogenase NM domain-like"/>
    <property type="match status" value="1"/>
</dbReference>
<comment type="caution">
    <text evidence="5">The sequence shown here is derived from an EMBL/GenBank/DDBJ whole genome shotgun (WGS) entry which is preliminary data.</text>
</comment>
<organism evidence="5 6">
    <name type="scientific">Streptomyces arboris</name>
    <dbReference type="NCBI Taxonomy" id="2600619"/>
    <lineage>
        <taxon>Bacteria</taxon>
        <taxon>Bacillati</taxon>
        <taxon>Actinomycetota</taxon>
        <taxon>Actinomycetes</taxon>
        <taxon>Kitasatosporales</taxon>
        <taxon>Streptomycetaceae</taxon>
        <taxon>Streptomyces</taxon>
    </lineage>
</organism>
<dbReference type="Pfam" id="PF08028">
    <property type="entry name" value="Acyl-CoA_dh_2"/>
    <property type="match status" value="1"/>
</dbReference>
<feature type="domain" description="Acyl-CoA dehydrogenase C-terminal" evidence="4">
    <location>
        <begin position="238"/>
        <end position="368"/>
    </location>
</feature>
<dbReference type="Pfam" id="PF02771">
    <property type="entry name" value="Acyl-CoA_dh_N"/>
    <property type="match status" value="1"/>
</dbReference>
<dbReference type="Gene3D" id="2.40.110.10">
    <property type="entry name" value="Butyryl-CoA Dehydrogenase, subunit A, domain 2"/>
    <property type="match status" value="1"/>
</dbReference>
<dbReference type="SUPFAM" id="SSF47203">
    <property type="entry name" value="Acyl-CoA dehydrogenase C-terminal domain-like"/>
    <property type="match status" value="1"/>
</dbReference>